<reference evidence="2 3" key="1">
    <citation type="journal article" date="2003" name="Proc. Natl. Acad. Sci. U.S.A.">
        <title>Complete genome sequence and analysis of Wolinella succinogenes.</title>
        <authorList>
            <person name="Baar C."/>
            <person name="Eppinger M."/>
            <person name="Raddatz G."/>
            <person name="Simon JM."/>
            <person name="Lanz C."/>
            <person name="Klimmek O."/>
            <person name="Nandakumar R."/>
            <person name="Gross R."/>
            <person name="Rosinus A."/>
            <person name="Keller H."/>
            <person name="Jagtap P."/>
            <person name="Linke B."/>
            <person name="Meyer F."/>
            <person name="Lederer H."/>
            <person name="Schuster S.C."/>
        </authorList>
    </citation>
    <scope>NUCLEOTIDE SEQUENCE [LARGE SCALE GENOMIC DNA]</scope>
    <source>
        <strain evidence="3">ATCC 29543 / DSM 1740 / CCUG 13145 / JCM 31913 / LMG 7466 / NCTC 11488 / FDC 602W</strain>
    </source>
</reference>
<sequence>MRKIIGTIALAFVAVVAFSGFGIFGGKYNMISAEETATLIRESKPVSLVDIQVEKEFDAEHLKGAIPTYAYPVKSDEERAKLDSAIAKLGKDEPIVIVCPRGGGGAEKAYDYMMSKGIAKERLFILTKGQQGWPRDKITDVLVKP</sequence>
<evidence type="ECO:0000313" key="2">
    <source>
        <dbReference type="EMBL" id="CAE10402.1"/>
    </source>
</evidence>
<proteinExistence type="predicted"/>
<dbReference type="eggNOG" id="COG0607">
    <property type="taxonomic scope" value="Bacteria"/>
</dbReference>
<dbReference type="CDD" id="cd00158">
    <property type="entry name" value="RHOD"/>
    <property type="match status" value="1"/>
</dbReference>
<dbReference type="EMBL" id="BX571660">
    <property type="protein sequence ID" value="CAE10402.1"/>
    <property type="molecule type" value="Genomic_DNA"/>
</dbReference>
<dbReference type="PROSITE" id="PS50206">
    <property type="entry name" value="RHODANESE_3"/>
    <property type="match status" value="1"/>
</dbReference>
<dbReference type="InterPro" id="IPR036873">
    <property type="entry name" value="Rhodanese-like_dom_sf"/>
</dbReference>
<organism evidence="3">
    <name type="scientific">Wolinella succinogenes (strain ATCC 29543 / DSM 1740 / CCUG 13145 / JCM 31913 / LMG 7466 / NCTC 11488 / FDC 602W)</name>
    <name type="common">Vibrio succinogenes</name>
    <dbReference type="NCBI Taxonomy" id="273121"/>
    <lineage>
        <taxon>Bacteria</taxon>
        <taxon>Pseudomonadati</taxon>
        <taxon>Campylobacterota</taxon>
        <taxon>Epsilonproteobacteria</taxon>
        <taxon>Campylobacterales</taxon>
        <taxon>Helicobacteraceae</taxon>
        <taxon>Wolinella</taxon>
    </lineage>
</organism>
<gene>
    <name evidence="2" type="ordered locus">WS1327</name>
</gene>
<protein>
    <recommendedName>
        <fullName evidence="1">Rhodanese domain-containing protein</fullName>
    </recommendedName>
</protein>
<feature type="domain" description="Rhodanese" evidence="1">
    <location>
        <begin position="42"/>
        <end position="139"/>
    </location>
</feature>
<dbReference type="AlphaFoldDB" id="Q7MRI3"/>
<dbReference type="SUPFAM" id="SSF52821">
    <property type="entry name" value="Rhodanese/Cell cycle control phosphatase"/>
    <property type="match status" value="1"/>
</dbReference>
<dbReference type="HOGENOM" id="CLU_130867_0_0_7"/>
<dbReference type="Gene3D" id="3.40.250.10">
    <property type="entry name" value="Rhodanese-like domain"/>
    <property type="match status" value="1"/>
</dbReference>
<dbReference type="Proteomes" id="UP000000422">
    <property type="component" value="Chromosome"/>
</dbReference>
<dbReference type="InterPro" id="IPR001763">
    <property type="entry name" value="Rhodanese-like_dom"/>
</dbReference>
<accession>Q7MRI3</accession>
<evidence type="ECO:0000313" key="3">
    <source>
        <dbReference type="Proteomes" id="UP000000422"/>
    </source>
</evidence>
<dbReference type="Pfam" id="PF00581">
    <property type="entry name" value="Rhodanese"/>
    <property type="match status" value="1"/>
</dbReference>
<dbReference type="SMART" id="SM00450">
    <property type="entry name" value="RHOD"/>
    <property type="match status" value="1"/>
</dbReference>
<keyword evidence="3" id="KW-1185">Reference proteome</keyword>
<dbReference type="RefSeq" id="WP_011139188.1">
    <property type="nucleotide sequence ID" value="NC_005090.1"/>
</dbReference>
<dbReference type="STRING" id="273121.WS1327"/>
<name>Q7MRI3_WOLSU</name>
<dbReference type="KEGG" id="wsu:WS1327"/>
<evidence type="ECO:0000259" key="1">
    <source>
        <dbReference type="PROSITE" id="PS50206"/>
    </source>
</evidence>